<dbReference type="GeneID" id="26306964"/>
<accession>A0A081CML8</accession>
<dbReference type="InterPro" id="IPR053036">
    <property type="entry name" value="CellCycle_DNARepair_Reg"/>
</dbReference>
<feature type="domain" description="BRCT" evidence="2">
    <location>
        <begin position="238"/>
        <end position="331"/>
    </location>
</feature>
<dbReference type="HOGENOM" id="CLU_012675_0_0_1"/>
<dbReference type="Proteomes" id="UP000053758">
    <property type="component" value="Unassembled WGS sequence"/>
</dbReference>
<dbReference type="InterPro" id="IPR001357">
    <property type="entry name" value="BRCT_dom"/>
</dbReference>
<dbReference type="GO" id="GO:0005634">
    <property type="term" value="C:nucleus"/>
    <property type="evidence" value="ECO:0007669"/>
    <property type="project" value="TreeGrafter"/>
</dbReference>
<dbReference type="PANTHER" id="PTHR47667">
    <property type="entry name" value="REGULATOR OF TY1 TRANSPOSITION PROTEIN 107"/>
    <property type="match status" value="1"/>
</dbReference>
<feature type="compositionally biased region" description="Low complexity" evidence="1">
    <location>
        <begin position="628"/>
        <end position="642"/>
    </location>
</feature>
<organism evidence="3">
    <name type="scientific">Pseudozyma antarctica</name>
    <name type="common">Yeast</name>
    <name type="synonym">Candida antarctica</name>
    <dbReference type="NCBI Taxonomy" id="84753"/>
    <lineage>
        <taxon>Eukaryota</taxon>
        <taxon>Fungi</taxon>
        <taxon>Dikarya</taxon>
        <taxon>Basidiomycota</taxon>
        <taxon>Ustilaginomycotina</taxon>
        <taxon>Ustilaginomycetes</taxon>
        <taxon>Ustilaginales</taxon>
        <taxon>Ustilaginaceae</taxon>
        <taxon>Moesziomyces</taxon>
    </lineage>
</organism>
<feature type="compositionally biased region" description="Basic residues" evidence="1">
    <location>
        <begin position="965"/>
        <end position="977"/>
    </location>
</feature>
<dbReference type="Pfam" id="PF12738">
    <property type="entry name" value="PTCB-BRCT"/>
    <property type="match status" value="1"/>
</dbReference>
<dbReference type="EMBL" id="DF830092">
    <property type="protein sequence ID" value="GAK67914.1"/>
    <property type="molecule type" value="Genomic_DNA"/>
</dbReference>
<feature type="domain" description="BRCT" evidence="2">
    <location>
        <begin position="122"/>
        <end position="237"/>
    </location>
</feature>
<keyword evidence="4" id="KW-1185">Reference proteome</keyword>
<feature type="region of interest" description="Disordered" evidence="1">
    <location>
        <begin position="628"/>
        <end position="732"/>
    </location>
</feature>
<dbReference type="Pfam" id="PF16770">
    <property type="entry name" value="RTT107_BRCT_5"/>
    <property type="match status" value="1"/>
</dbReference>
<dbReference type="RefSeq" id="XP_014653893.1">
    <property type="nucleotide sequence ID" value="XM_014798407.1"/>
</dbReference>
<feature type="compositionally biased region" description="Polar residues" evidence="1">
    <location>
        <begin position="672"/>
        <end position="702"/>
    </location>
</feature>
<feature type="compositionally biased region" description="Polar residues" evidence="1">
    <location>
        <begin position="39"/>
        <end position="49"/>
    </location>
</feature>
<feature type="region of interest" description="Disordered" evidence="1">
    <location>
        <begin position="39"/>
        <end position="66"/>
    </location>
</feature>
<dbReference type="AlphaFoldDB" id="A0A081CML8"/>
<feature type="region of interest" description="Disordered" evidence="1">
    <location>
        <begin position="103"/>
        <end position="124"/>
    </location>
</feature>
<dbReference type="CDD" id="cd17744">
    <property type="entry name" value="BRCT_MDC1_rpt1"/>
    <property type="match status" value="1"/>
</dbReference>
<dbReference type="SMART" id="SM00292">
    <property type="entry name" value="BRCT"/>
    <property type="match status" value="5"/>
</dbReference>
<feature type="compositionally biased region" description="Polar residues" evidence="1">
    <location>
        <begin position="643"/>
        <end position="652"/>
    </location>
</feature>
<sequence length="977" mass="106880">MPSESPHSYESSRASFPVKHCLLSAFGLRVASLLLGTNTFSAESGSPQGKSDVVPRKGGGMPRGAIKTGAVHVHTHDTIEQASEQPPAKLPDHSNYDREPWVETRRMQSSASTTQAVPPQQTPPDLFADVQFWINDDVDHATHDEIRKLLFQGGAREYNPSSTPSGSASASTQLRFELDAVTHVIATSVEFEEYRHCTEPTLPEASPDAKRPLVVTPDWVRRSAHLKIRLKEDRFSCRAEMIFSGLCVTASKSEVSKADRELISSIVAAYGGLWREDHFFDVNVLLTTSISGTKLKRILNSPGKQTICVAPQWISDSWRLQKRLPLDSYQFLPGQARLPPCFAGKTASGSPLTSPRRDRVAMSLVGDSSRSMNSAGSTRDVFRGKSLLLARDVCRASEQQLRSLEHFVRHSGGTIRRAPSDLDGIAQAVRNSDYVVCRYREVQEFREAIRQSKQVGNLTWLIWVVSNDRLSDPRQEPLHFPVPRTPIAEFQGAAITISNYRGATRQYLTKMVKLMGATFSGTLTAQTTLCVAANLASEKTERARDWGVPVVNHKYIVDSFLAWAPVERAKLKYIDFPEGVDYNLDVGDTRVTDESLGPWIDDAISNNEPVDLPTSDPAVPALHYAAGETSSAETGSGGATSEPQPTSDQTTDVAAPADATHIEHTSPPATPTRRNSQGEANVSSEADATDGTHSVPASPSSHRGTKRSRRTVLGESTNQPSSASADSPSADMSATKKLKTAVVSVAEVEGEVRVATSNYKLKKTDETKLRAAGVVVVESIERAHVLVTPKLSRSPKMLYAIASGAVAIVSPDWLGACMKQRTAVSSADYALVDREGEKAYGIQLAEVLERRESMFAQGIYCGHKFWLGRGVDDTGSLASLIVAAGGEVGRGKWDEEALREDPDHCHLVVEEDHSAEWRHLVGRSTIDGEPLKLFKKQLVTDCIFEQQPRWDRHLVDGPSSAKTTPSKRVRTPKRISR</sequence>
<proteinExistence type="predicted"/>
<feature type="domain" description="BRCT" evidence="2">
    <location>
        <begin position="769"/>
        <end position="831"/>
    </location>
</feature>
<evidence type="ECO:0000313" key="4">
    <source>
        <dbReference type="Proteomes" id="UP000053758"/>
    </source>
</evidence>
<feature type="domain" description="BRCT" evidence="2">
    <location>
        <begin position="485"/>
        <end position="560"/>
    </location>
</feature>
<dbReference type="InterPro" id="IPR036420">
    <property type="entry name" value="BRCT_dom_sf"/>
</dbReference>
<evidence type="ECO:0000313" key="3">
    <source>
        <dbReference type="EMBL" id="GAK67914.1"/>
    </source>
</evidence>
<dbReference type="GO" id="GO:1990683">
    <property type="term" value="P:DNA double-strand break attachment to nuclear envelope"/>
    <property type="evidence" value="ECO:0007669"/>
    <property type="project" value="TreeGrafter"/>
</dbReference>
<feature type="compositionally biased region" description="Low complexity" evidence="1">
    <location>
        <begin position="720"/>
        <end position="732"/>
    </location>
</feature>
<evidence type="ECO:0000259" key="2">
    <source>
        <dbReference type="PROSITE" id="PS50172"/>
    </source>
</evidence>
<feature type="domain" description="BRCT" evidence="2">
    <location>
        <begin position="377"/>
        <end position="478"/>
    </location>
</feature>
<dbReference type="Gene3D" id="3.40.50.10190">
    <property type="entry name" value="BRCT domain"/>
    <property type="match status" value="4"/>
</dbReference>
<name>A0A081CML8_PSEA2</name>
<feature type="region of interest" description="Disordered" evidence="1">
    <location>
        <begin position="954"/>
        <end position="977"/>
    </location>
</feature>
<protein>
    <recommendedName>
        <fullName evidence="2">BRCT domain-containing protein</fullName>
    </recommendedName>
</protein>
<dbReference type="GO" id="GO:0006302">
    <property type="term" value="P:double-strand break repair"/>
    <property type="evidence" value="ECO:0007669"/>
    <property type="project" value="TreeGrafter"/>
</dbReference>
<gene>
    <name evidence="3" type="ORF">PAN0_025d6144</name>
</gene>
<dbReference type="SUPFAM" id="SSF52113">
    <property type="entry name" value="BRCT domain"/>
    <property type="match status" value="4"/>
</dbReference>
<dbReference type="PROSITE" id="PS50172">
    <property type="entry name" value="BRCT"/>
    <property type="match status" value="5"/>
</dbReference>
<reference evidence="3" key="1">
    <citation type="submission" date="2014-07" db="EMBL/GenBank/DDBJ databases">
        <title>Draft genome sequence of the yeast Pseudozyma antarctica JCM 10317 known as a producer of lipase B which used in a wide range of industrial applications.</title>
        <authorList>
            <person name="Morita T."/>
            <person name="Saika A."/>
            <person name="Koike H."/>
        </authorList>
    </citation>
    <scope>NUCLEOTIDE SEQUENCE</scope>
    <source>
        <strain evidence="3">JCM 10317</strain>
    </source>
</reference>
<dbReference type="PANTHER" id="PTHR47667:SF1">
    <property type="entry name" value="REGULATOR OF TY1 TRANSPOSITION PROTEIN 107"/>
    <property type="match status" value="1"/>
</dbReference>
<dbReference type="GO" id="GO:0035361">
    <property type="term" value="C:Cul8-RING ubiquitin ligase complex"/>
    <property type="evidence" value="ECO:0007669"/>
    <property type="project" value="TreeGrafter"/>
</dbReference>
<evidence type="ECO:0000256" key="1">
    <source>
        <dbReference type="SAM" id="MobiDB-lite"/>
    </source>
</evidence>